<keyword evidence="10" id="KW-1133">Transmembrane helix</keyword>
<dbReference type="Proteomes" id="UP000322667">
    <property type="component" value="Chromosome D03"/>
</dbReference>
<accession>A0A5D2LI37</accession>
<evidence type="ECO:0000256" key="8">
    <source>
        <dbReference type="ARBA" id="ARBA00022786"/>
    </source>
</evidence>
<dbReference type="SUPFAM" id="SSF57850">
    <property type="entry name" value="RING/U-box"/>
    <property type="match status" value="1"/>
</dbReference>
<keyword evidence="8" id="KW-0833">Ubl conjugation pathway</keyword>
<comment type="subcellular location">
    <subcellularLocation>
        <location evidence="2">Membrane</location>
        <topology evidence="2">Multi-pass membrane protein</topology>
    </subcellularLocation>
</comment>
<dbReference type="GO" id="GO:0000325">
    <property type="term" value="C:plant-type vacuole"/>
    <property type="evidence" value="ECO:0007669"/>
    <property type="project" value="TreeGrafter"/>
</dbReference>
<protein>
    <recommendedName>
        <fullName evidence="3">RING-type E3 ubiquitin transferase</fullName>
        <ecNumber evidence="3">2.3.2.27</ecNumber>
    </recommendedName>
</protein>
<dbReference type="EC" id="2.3.2.27" evidence="3"/>
<sequence length="145" mass="16306">MILNKLVTFIYTIVGVRRSVSDEGKRTKEATPPPPAAAGYVVVMEGTAMGSNSSSSSSSYLQGSTEGETCCVCLSSMEEGEETRVLPCFHEFHRVCVDKWVNTCKKNCPICRFSMGEEDRFMFHRREAFTEEMMIWFSSFHIAGF</sequence>
<dbReference type="InterPro" id="IPR013083">
    <property type="entry name" value="Znf_RING/FYVE/PHD"/>
</dbReference>
<proteinExistence type="predicted"/>
<evidence type="ECO:0000256" key="5">
    <source>
        <dbReference type="ARBA" id="ARBA00022692"/>
    </source>
</evidence>
<keyword evidence="7 12" id="KW-0863">Zinc-finger</keyword>
<dbReference type="PROSITE" id="PS50089">
    <property type="entry name" value="ZF_RING_2"/>
    <property type="match status" value="1"/>
</dbReference>
<evidence type="ECO:0000256" key="12">
    <source>
        <dbReference type="PROSITE-ProRule" id="PRU00175"/>
    </source>
</evidence>
<comment type="catalytic activity">
    <reaction evidence="1">
        <text>S-ubiquitinyl-[E2 ubiquitin-conjugating enzyme]-L-cysteine + [acceptor protein]-L-lysine = [E2 ubiquitin-conjugating enzyme]-L-cysteine + N(6)-ubiquitinyl-[acceptor protein]-L-lysine.</text>
        <dbReference type="EC" id="2.3.2.27"/>
    </reaction>
</comment>
<dbReference type="InterPro" id="IPR001841">
    <property type="entry name" value="Znf_RING"/>
</dbReference>
<dbReference type="GO" id="GO:0006511">
    <property type="term" value="P:ubiquitin-dependent protein catabolic process"/>
    <property type="evidence" value="ECO:0007669"/>
    <property type="project" value="TreeGrafter"/>
</dbReference>
<dbReference type="GO" id="GO:0016567">
    <property type="term" value="P:protein ubiquitination"/>
    <property type="evidence" value="ECO:0007669"/>
    <property type="project" value="TreeGrafter"/>
</dbReference>
<evidence type="ECO:0000256" key="4">
    <source>
        <dbReference type="ARBA" id="ARBA00022679"/>
    </source>
</evidence>
<evidence type="ECO:0000256" key="10">
    <source>
        <dbReference type="ARBA" id="ARBA00022989"/>
    </source>
</evidence>
<name>A0A5D2LI37_GOSTO</name>
<dbReference type="EMBL" id="CM017625">
    <property type="protein sequence ID" value="TYH78690.1"/>
    <property type="molecule type" value="Genomic_DNA"/>
</dbReference>
<reference evidence="14 15" key="1">
    <citation type="submission" date="2019-07" db="EMBL/GenBank/DDBJ databases">
        <title>WGS assembly of Gossypium tomentosum.</title>
        <authorList>
            <person name="Chen Z.J."/>
            <person name="Sreedasyam A."/>
            <person name="Ando A."/>
            <person name="Song Q."/>
            <person name="De L."/>
            <person name="Hulse-Kemp A."/>
            <person name="Ding M."/>
            <person name="Ye W."/>
            <person name="Kirkbride R."/>
            <person name="Jenkins J."/>
            <person name="Plott C."/>
            <person name="Lovell J."/>
            <person name="Lin Y.-M."/>
            <person name="Vaughn R."/>
            <person name="Liu B."/>
            <person name="Li W."/>
            <person name="Simpson S."/>
            <person name="Scheffler B."/>
            <person name="Saski C."/>
            <person name="Grover C."/>
            <person name="Hu G."/>
            <person name="Conover J."/>
            <person name="Carlson J."/>
            <person name="Shu S."/>
            <person name="Boston L."/>
            <person name="Williams M."/>
            <person name="Peterson D."/>
            <person name="Mcgee K."/>
            <person name="Jones D."/>
            <person name="Wendel J."/>
            <person name="Stelly D."/>
            <person name="Grimwood J."/>
            <person name="Schmutz J."/>
        </authorList>
    </citation>
    <scope>NUCLEOTIDE SEQUENCE [LARGE SCALE GENOMIC DNA]</scope>
    <source>
        <strain evidence="14">7179.01</strain>
    </source>
</reference>
<evidence type="ECO:0000256" key="1">
    <source>
        <dbReference type="ARBA" id="ARBA00000900"/>
    </source>
</evidence>
<evidence type="ECO:0000256" key="9">
    <source>
        <dbReference type="ARBA" id="ARBA00022833"/>
    </source>
</evidence>
<organism evidence="14 15">
    <name type="scientific">Gossypium tomentosum</name>
    <name type="common">Hawaiian cotton</name>
    <name type="synonym">Gossypium sandvicense</name>
    <dbReference type="NCBI Taxonomy" id="34277"/>
    <lineage>
        <taxon>Eukaryota</taxon>
        <taxon>Viridiplantae</taxon>
        <taxon>Streptophyta</taxon>
        <taxon>Embryophyta</taxon>
        <taxon>Tracheophyta</taxon>
        <taxon>Spermatophyta</taxon>
        <taxon>Magnoliopsida</taxon>
        <taxon>eudicotyledons</taxon>
        <taxon>Gunneridae</taxon>
        <taxon>Pentapetalae</taxon>
        <taxon>rosids</taxon>
        <taxon>malvids</taxon>
        <taxon>Malvales</taxon>
        <taxon>Malvaceae</taxon>
        <taxon>Malvoideae</taxon>
        <taxon>Gossypium</taxon>
    </lineage>
</organism>
<dbReference type="Pfam" id="PF13639">
    <property type="entry name" value="zf-RING_2"/>
    <property type="match status" value="1"/>
</dbReference>
<dbReference type="GO" id="GO:0061630">
    <property type="term" value="F:ubiquitin protein ligase activity"/>
    <property type="evidence" value="ECO:0007669"/>
    <property type="project" value="UniProtKB-EC"/>
</dbReference>
<dbReference type="PANTHER" id="PTHR45977">
    <property type="entry name" value="TARGET OF ERK KINASE MPK-1"/>
    <property type="match status" value="1"/>
</dbReference>
<keyword evidence="15" id="KW-1185">Reference proteome</keyword>
<keyword evidence="9" id="KW-0862">Zinc</keyword>
<keyword evidence="4" id="KW-0808">Transferase</keyword>
<keyword evidence="6" id="KW-0479">Metal-binding</keyword>
<dbReference type="GO" id="GO:0016020">
    <property type="term" value="C:membrane"/>
    <property type="evidence" value="ECO:0007669"/>
    <property type="project" value="UniProtKB-SubCell"/>
</dbReference>
<evidence type="ECO:0000256" key="3">
    <source>
        <dbReference type="ARBA" id="ARBA00012483"/>
    </source>
</evidence>
<evidence type="ECO:0000256" key="2">
    <source>
        <dbReference type="ARBA" id="ARBA00004141"/>
    </source>
</evidence>
<evidence type="ECO:0000256" key="7">
    <source>
        <dbReference type="ARBA" id="ARBA00022771"/>
    </source>
</evidence>
<dbReference type="SMART" id="SM00184">
    <property type="entry name" value="RING"/>
    <property type="match status" value="1"/>
</dbReference>
<evidence type="ECO:0000256" key="11">
    <source>
        <dbReference type="ARBA" id="ARBA00023136"/>
    </source>
</evidence>
<keyword evidence="5" id="KW-0812">Transmembrane</keyword>
<feature type="domain" description="RING-type" evidence="13">
    <location>
        <begin position="70"/>
        <end position="112"/>
    </location>
</feature>
<evidence type="ECO:0000259" key="13">
    <source>
        <dbReference type="PROSITE" id="PS50089"/>
    </source>
</evidence>
<dbReference type="GO" id="GO:0008270">
    <property type="term" value="F:zinc ion binding"/>
    <property type="evidence" value="ECO:0007669"/>
    <property type="project" value="UniProtKB-KW"/>
</dbReference>
<evidence type="ECO:0000256" key="6">
    <source>
        <dbReference type="ARBA" id="ARBA00022723"/>
    </source>
</evidence>
<keyword evidence="11" id="KW-0472">Membrane</keyword>
<dbReference type="Gene3D" id="3.30.40.10">
    <property type="entry name" value="Zinc/RING finger domain, C3HC4 (zinc finger)"/>
    <property type="match status" value="1"/>
</dbReference>
<dbReference type="AlphaFoldDB" id="A0A5D2LI37"/>
<gene>
    <name evidence="14" type="ORF">ES332_D03G007100v1</name>
</gene>
<dbReference type="PANTHER" id="PTHR45977:SF13">
    <property type="entry name" value="GB|AAF27103.1"/>
    <property type="match status" value="1"/>
</dbReference>
<evidence type="ECO:0000313" key="14">
    <source>
        <dbReference type="EMBL" id="TYH78690.1"/>
    </source>
</evidence>
<evidence type="ECO:0000313" key="15">
    <source>
        <dbReference type="Proteomes" id="UP000322667"/>
    </source>
</evidence>